<dbReference type="InterPro" id="IPR058163">
    <property type="entry name" value="LysR-type_TF_proteobact-type"/>
</dbReference>
<dbReference type="PANTHER" id="PTHR30537:SF30">
    <property type="entry name" value="TRANSCRIPTIONAL REGULATOR-RELATED"/>
    <property type="match status" value="1"/>
</dbReference>
<dbReference type="InterPro" id="IPR005119">
    <property type="entry name" value="LysR_subst-bd"/>
</dbReference>
<dbReference type="Gene3D" id="3.40.190.290">
    <property type="match status" value="1"/>
</dbReference>
<dbReference type="InterPro" id="IPR000847">
    <property type="entry name" value="LysR_HTH_N"/>
</dbReference>
<dbReference type="FunFam" id="1.10.10.10:FF:000001">
    <property type="entry name" value="LysR family transcriptional regulator"/>
    <property type="match status" value="1"/>
</dbReference>
<dbReference type="AlphaFoldDB" id="A0A179CYH5"/>
<dbReference type="GO" id="GO:0006351">
    <property type="term" value="P:DNA-templated transcription"/>
    <property type="evidence" value="ECO:0007669"/>
    <property type="project" value="TreeGrafter"/>
</dbReference>
<proteinExistence type="inferred from homology"/>
<dbReference type="PROSITE" id="PS50931">
    <property type="entry name" value="HTH_LYSR"/>
    <property type="match status" value="1"/>
</dbReference>
<keyword evidence="3" id="KW-0238">DNA-binding</keyword>
<dbReference type="SUPFAM" id="SSF46785">
    <property type="entry name" value="Winged helix' DNA-binding domain"/>
    <property type="match status" value="1"/>
</dbReference>
<feature type="domain" description="HTH lysR-type" evidence="5">
    <location>
        <begin position="1"/>
        <end position="59"/>
    </location>
</feature>
<gene>
    <name evidence="6" type="ORF">F480_09540</name>
</gene>
<evidence type="ECO:0000259" key="5">
    <source>
        <dbReference type="PROSITE" id="PS50931"/>
    </source>
</evidence>
<sequence length="296" mass="33522">MHDYKAMTVFVKVVEHGSMQAAAEKLQMTASAISQTIQKLEQQLNIKLLTRTTRKLSLTEAGEAFYEHAAQIEKNADNALKSLEQLRSSPSGQLNIACVTGLTDSLFVNVFKSVLDRYSDFRLNLLFEDKLIDLEKQRIDIAIRAGEGVLSDNMIARHITDFEWHIVASPAFFTDKAVPTTLEELQSLDWISFSNPKFQQFTLKKGKQQKSIQPAYRIHCNTLYASRCLTTSGLGISLQPNVDVQKMLGTGELIRLFPDWQLPAIPLYLVTLQRIQSEKVRIACELIMDYFHAKLP</sequence>
<dbReference type="Gene3D" id="1.10.10.10">
    <property type="entry name" value="Winged helix-like DNA-binding domain superfamily/Winged helix DNA-binding domain"/>
    <property type="match status" value="1"/>
</dbReference>
<comment type="caution">
    <text evidence="6">The sequence shown here is derived from an EMBL/GenBank/DDBJ whole genome shotgun (WGS) entry which is preliminary data.</text>
</comment>
<dbReference type="Proteomes" id="UP000078358">
    <property type="component" value="Unassembled WGS sequence"/>
</dbReference>
<dbReference type="Pfam" id="PF03466">
    <property type="entry name" value="LysR_substrate"/>
    <property type="match status" value="1"/>
</dbReference>
<name>A0A179CYH5_BIBTR</name>
<reference evidence="6 7" key="1">
    <citation type="submission" date="2014-01" db="EMBL/GenBank/DDBJ databases">
        <authorList>
            <person name="Zuccon D."/>
        </authorList>
    </citation>
    <scope>NUCLEOTIDE SEQUENCE [LARGE SCALE GENOMIC DNA]</scope>
    <source>
        <strain evidence="6 7">Y31</strain>
    </source>
</reference>
<protein>
    <submittedName>
        <fullName evidence="6">Transcriptional regulator</fullName>
    </submittedName>
</protein>
<dbReference type="GO" id="GO:0003700">
    <property type="term" value="F:DNA-binding transcription factor activity"/>
    <property type="evidence" value="ECO:0007669"/>
    <property type="project" value="InterPro"/>
</dbReference>
<dbReference type="RefSeq" id="WP_064318887.1">
    <property type="nucleotide sequence ID" value="NZ_JACI01000002.1"/>
</dbReference>
<dbReference type="EMBL" id="JACI01000002">
    <property type="protein sequence ID" value="OAQ14578.1"/>
    <property type="molecule type" value="Genomic_DNA"/>
</dbReference>
<dbReference type="PATRIC" id="fig|1261658.3.peg.1906"/>
<dbReference type="GO" id="GO:0043565">
    <property type="term" value="F:sequence-specific DNA binding"/>
    <property type="evidence" value="ECO:0007669"/>
    <property type="project" value="TreeGrafter"/>
</dbReference>
<evidence type="ECO:0000313" key="7">
    <source>
        <dbReference type="Proteomes" id="UP000078358"/>
    </source>
</evidence>
<dbReference type="InterPro" id="IPR036390">
    <property type="entry name" value="WH_DNA-bd_sf"/>
</dbReference>
<evidence type="ECO:0000256" key="3">
    <source>
        <dbReference type="ARBA" id="ARBA00023125"/>
    </source>
</evidence>
<accession>A0A179CYH5</accession>
<evidence type="ECO:0000313" key="6">
    <source>
        <dbReference type="EMBL" id="OAQ14578.1"/>
    </source>
</evidence>
<keyword evidence="4" id="KW-0804">Transcription</keyword>
<organism evidence="6 7">
    <name type="scientific">Bibersteinia trehalosi Y31</name>
    <dbReference type="NCBI Taxonomy" id="1261658"/>
    <lineage>
        <taxon>Bacteria</taxon>
        <taxon>Pseudomonadati</taxon>
        <taxon>Pseudomonadota</taxon>
        <taxon>Gammaproteobacteria</taxon>
        <taxon>Pasteurellales</taxon>
        <taxon>Pasteurellaceae</taxon>
        <taxon>Bibersteinia</taxon>
    </lineage>
</organism>
<evidence type="ECO:0000256" key="4">
    <source>
        <dbReference type="ARBA" id="ARBA00023163"/>
    </source>
</evidence>
<dbReference type="CDD" id="cd08422">
    <property type="entry name" value="PBP2_CrgA_like"/>
    <property type="match status" value="1"/>
</dbReference>
<dbReference type="Pfam" id="PF00126">
    <property type="entry name" value="HTH_1"/>
    <property type="match status" value="1"/>
</dbReference>
<keyword evidence="2" id="KW-0805">Transcription regulation</keyword>
<dbReference type="PANTHER" id="PTHR30537">
    <property type="entry name" value="HTH-TYPE TRANSCRIPTIONAL REGULATOR"/>
    <property type="match status" value="1"/>
</dbReference>
<comment type="similarity">
    <text evidence="1">Belongs to the LysR transcriptional regulatory family.</text>
</comment>
<evidence type="ECO:0000256" key="1">
    <source>
        <dbReference type="ARBA" id="ARBA00009437"/>
    </source>
</evidence>
<dbReference type="SUPFAM" id="SSF53850">
    <property type="entry name" value="Periplasmic binding protein-like II"/>
    <property type="match status" value="1"/>
</dbReference>
<evidence type="ECO:0000256" key="2">
    <source>
        <dbReference type="ARBA" id="ARBA00023015"/>
    </source>
</evidence>
<dbReference type="InterPro" id="IPR036388">
    <property type="entry name" value="WH-like_DNA-bd_sf"/>
</dbReference>